<dbReference type="STRING" id="980251.GCA_001642875_03449"/>
<keyword evidence="2" id="KW-1134">Transmembrane beta strand</keyword>
<evidence type="ECO:0000256" key="2">
    <source>
        <dbReference type="RuleBase" id="RU362097"/>
    </source>
</evidence>
<feature type="region of interest" description="Disordered" evidence="3">
    <location>
        <begin position="501"/>
        <end position="566"/>
    </location>
</feature>
<evidence type="ECO:0000256" key="1">
    <source>
        <dbReference type="ARBA" id="ARBA00007613"/>
    </source>
</evidence>
<sequence>MNRIHKMNLRVAQWLLVMLLVGGCADRNTRGPIPTLHTSPEFTESGSDIAPNRWWTAFEDPQLDLQINDALTNNYSLASATYRVQAARAVTQREASDFWPDIDGILGFGSDMGPGENGETYNFGLDASYPVDLWGEIESRVEAQRLRAIAECWDYHTGALALTAEITSVWFSLIEAHAQAKLLEEQIKTNRTGLELQEERFRLGLIRSADVLRQRQLLESTLEQEVVVELQVEVLEHQLAVLLGDMPQLASYESGTLFPEMPPLPTTGFPSELLLRRPDIQRNYYALMAADKDLASAISAQYPRLNLGGSIQNIAENPEELFKDWFVSLGGQLIAPLFDGGQRRAEVERNRAVKYQLFNDYAQSVLVAFREVEDALAQEKYQLKQIEHLEEQVKLAGQASIQLREQYLIGDVEYLDVLSAITGQQSLQRRLLSAQLDLRLIRVSLYLALAGSIEATNVEGEDFAVDDFRIENAAVGNDQPIFDVDSRTVGVNEPINTANVDPNLDPPGREPFGSDRFSDLLPEESGVDESRFGQTRVNRSKTPVAPDANPQEIPLLERLRGTTNNE</sequence>
<keyword evidence="5" id="KW-1185">Reference proteome</keyword>
<protein>
    <submittedName>
        <fullName evidence="4">Cation efflux system protein CusC</fullName>
    </submittedName>
</protein>
<gene>
    <name evidence="4" type="primary">cusC</name>
    <name evidence="4" type="ORF">MFFC18_19620</name>
</gene>
<dbReference type="GO" id="GO:0015562">
    <property type="term" value="F:efflux transmembrane transporter activity"/>
    <property type="evidence" value="ECO:0007669"/>
    <property type="project" value="InterPro"/>
</dbReference>
<evidence type="ECO:0000313" key="5">
    <source>
        <dbReference type="Proteomes" id="UP000322214"/>
    </source>
</evidence>
<comment type="subcellular location">
    <subcellularLocation>
        <location evidence="2">Cell membrane</location>
        <topology evidence="2">Lipid-anchor</topology>
    </subcellularLocation>
</comment>
<dbReference type="Proteomes" id="UP000322214">
    <property type="component" value="Chromosome"/>
</dbReference>
<dbReference type="SUPFAM" id="SSF56954">
    <property type="entry name" value="Outer membrane efflux proteins (OEP)"/>
    <property type="match status" value="1"/>
</dbReference>
<dbReference type="NCBIfam" id="TIGR01845">
    <property type="entry name" value="outer_NodT"/>
    <property type="match status" value="1"/>
</dbReference>
<dbReference type="PANTHER" id="PTHR30203:SF33">
    <property type="entry name" value="BLR4455 PROTEIN"/>
    <property type="match status" value="1"/>
</dbReference>
<dbReference type="EMBL" id="CP042912">
    <property type="protein sequence ID" value="QEG22101.1"/>
    <property type="molecule type" value="Genomic_DNA"/>
</dbReference>
<keyword evidence="2" id="KW-0564">Palmitate</keyword>
<dbReference type="Pfam" id="PF02321">
    <property type="entry name" value="OEP"/>
    <property type="match status" value="2"/>
</dbReference>
<name>A0A5B9PGR5_9BACT</name>
<dbReference type="InterPro" id="IPR003423">
    <property type="entry name" value="OMP_efflux"/>
</dbReference>
<accession>A0A5B9PGR5</accession>
<keyword evidence="2" id="KW-0472">Membrane</keyword>
<organism evidence="4 5">
    <name type="scientific">Mariniblastus fucicola</name>
    <dbReference type="NCBI Taxonomy" id="980251"/>
    <lineage>
        <taxon>Bacteria</taxon>
        <taxon>Pseudomonadati</taxon>
        <taxon>Planctomycetota</taxon>
        <taxon>Planctomycetia</taxon>
        <taxon>Pirellulales</taxon>
        <taxon>Pirellulaceae</taxon>
        <taxon>Mariniblastus</taxon>
    </lineage>
</organism>
<dbReference type="KEGG" id="mff:MFFC18_19620"/>
<dbReference type="InterPro" id="IPR010131">
    <property type="entry name" value="MdtP/NodT-like"/>
</dbReference>
<keyword evidence="2" id="KW-0449">Lipoprotein</keyword>
<keyword evidence="2" id="KW-0812">Transmembrane</keyword>
<dbReference type="Gene3D" id="1.20.1600.10">
    <property type="entry name" value="Outer membrane efflux proteins (OEP)"/>
    <property type="match status" value="1"/>
</dbReference>
<comment type="similarity">
    <text evidence="1 2">Belongs to the outer membrane factor (OMF) (TC 1.B.17) family.</text>
</comment>
<dbReference type="GO" id="GO:0005886">
    <property type="term" value="C:plasma membrane"/>
    <property type="evidence" value="ECO:0007669"/>
    <property type="project" value="UniProtKB-SubCell"/>
</dbReference>
<evidence type="ECO:0000256" key="3">
    <source>
        <dbReference type="SAM" id="MobiDB-lite"/>
    </source>
</evidence>
<proteinExistence type="inferred from homology"/>
<dbReference type="PANTHER" id="PTHR30203">
    <property type="entry name" value="OUTER MEMBRANE CATION EFFLUX PROTEIN"/>
    <property type="match status" value="1"/>
</dbReference>
<dbReference type="AlphaFoldDB" id="A0A5B9PGR5"/>
<dbReference type="PROSITE" id="PS51257">
    <property type="entry name" value="PROKAR_LIPOPROTEIN"/>
    <property type="match status" value="1"/>
</dbReference>
<dbReference type="Gene3D" id="2.20.200.10">
    <property type="entry name" value="Outer membrane efflux proteins (OEP)"/>
    <property type="match status" value="1"/>
</dbReference>
<feature type="compositionally biased region" description="Polar residues" evidence="3">
    <location>
        <begin position="532"/>
        <end position="541"/>
    </location>
</feature>
<reference evidence="4 5" key="1">
    <citation type="submission" date="2019-08" db="EMBL/GenBank/DDBJ databases">
        <title>Deep-cultivation of Planctomycetes and their phenomic and genomic characterization uncovers novel biology.</title>
        <authorList>
            <person name="Wiegand S."/>
            <person name="Jogler M."/>
            <person name="Boedeker C."/>
            <person name="Pinto D."/>
            <person name="Vollmers J."/>
            <person name="Rivas-Marin E."/>
            <person name="Kohn T."/>
            <person name="Peeters S.H."/>
            <person name="Heuer A."/>
            <person name="Rast P."/>
            <person name="Oberbeckmann S."/>
            <person name="Bunk B."/>
            <person name="Jeske O."/>
            <person name="Meyerdierks A."/>
            <person name="Storesund J.E."/>
            <person name="Kallscheuer N."/>
            <person name="Luecker S."/>
            <person name="Lage O.M."/>
            <person name="Pohl T."/>
            <person name="Merkel B.J."/>
            <person name="Hornburger P."/>
            <person name="Mueller R.-W."/>
            <person name="Bruemmer F."/>
            <person name="Labrenz M."/>
            <person name="Spormann A.M."/>
            <person name="Op den Camp H."/>
            <person name="Overmann J."/>
            <person name="Amann R."/>
            <person name="Jetten M.S.M."/>
            <person name="Mascher T."/>
            <person name="Medema M.H."/>
            <person name="Devos D.P."/>
            <person name="Kaster A.-K."/>
            <person name="Ovreas L."/>
            <person name="Rohde M."/>
            <person name="Galperin M.Y."/>
            <person name="Jogler C."/>
        </authorList>
    </citation>
    <scope>NUCLEOTIDE SEQUENCE [LARGE SCALE GENOMIC DNA]</scope>
    <source>
        <strain evidence="4 5">FC18</strain>
    </source>
</reference>
<evidence type="ECO:0000313" key="4">
    <source>
        <dbReference type="EMBL" id="QEG22101.1"/>
    </source>
</evidence>